<feature type="compositionally biased region" description="Basic residues" evidence="6">
    <location>
        <begin position="186"/>
        <end position="195"/>
    </location>
</feature>
<keyword evidence="10" id="KW-1185">Reference proteome</keyword>
<evidence type="ECO:0000256" key="6">
    <source>
        <dbReference type="SAM" id="MobiDB-lite"/>
    </source>
</evidence>
<name>A0A8X7WUH4_POLSE</name>
<proteinExistence type="predicted"/>
<dbReference type="Pfam" id="PF25610">
    <property type="entry name" value="HR1_TOCA"/>
    <property type="match status" value="1"/>
</dbReference>
<evidence type="ECO:0000256" key="1">
    <source>
        <dbReference type="ARBA" id="ARBA00004544"/>
    </source>
</evidence>
<evidence type="ECO:0000313" key="9">
    <source>
        <dbReference type="EMBL" id="KAG2456245.1"/>
    </source>
</evidence>
<dbReference type="Gene3D" id="6.10.140.470">
    <property type="match status" value="1"/>
</dbReference>
<dbReference type="GO" id="GO:0007165">
    <property type="term" value="P:signal transduction"/>
    <property type="evidence" value="ECO:0007669"/>
    <property type="project" value="InterPro"/>
</dbReference>
<feature type="non-terminal residue" evidence="9">
    <location>
        <position position="424"/>
    </location>
</feature>
<gene>
    <name evidence="9" type="primary">Fnbp1_0</name>
    <name evidence="9" type="ORF">GTO96_0006760</name>
</gene>
<protein>
    <submittedName>
        <fullName evidence="9">FNBP1 protein</fullName>
    </submittedName>
</protein>
<dbReference type="Pfam" id="PF00018">
    <property type="entry name" value="SH3_1"/>
    <property type="match status" value="1"/>
</dbReference>
<dbReference type="InterPro" id="IPR001452">
    <property type="entry name" value="SH3_domain"/>
</dbReference>
<dbReference type="InterPro" id="IPR057870">
    <property type="entry name" value="HR1_TOCA"/>
</dbReference>
<accession>A0A8X7WUH4</accession>
<comment type="caution">
    <text evidence="9">The sequence shown here is derived from an EMBL/GenBank/DDBJ whole genome shotgun (WGS) entry which is preliminary data.</text>
</comment>
<dbReference type="CDD" id="cd12071">
    <property type="entry name" value="SH3_FBP17"/>
    <property type="match status" value="1"/>
</dbReference>
<feature type="region of interest" description="Disordered" evidence="6">
    <location>
        <begin position="110"/>
        <end position="214"/>
    </location>
</feature>
<dbReference type="Gene3D" id="2.30.30.40">
    <property type="entry name" value="SH3 Domains"/>
    <property type="match status" value="1"/>
</dbReference>
<dbReference type="AlphaFoldDB" id="A0A8X7WUH4"/>
<feature type="region of interest" description="Disordered" evidence="6">
    <location>
        <begin position="282"/>
        <end position="354"/>
    </location>
</feature>
<dbReference type="GO" id="GO:0005938">
    <property type="term" value="C:cell cortex"/>
    <property type="evidence" value="ECO:0007669"/>
    <property type="project" value="UniProtKB-SubCell"/>
</dbReference>
<evidence type="ECO:0000256" key="2">
    <source>
        <dbReference type="ARBA" id="ARBA00022443"/>
    </source>
</evidence>
<dbReference type="InterPro" id="IPR035492">
    <property type="entry name" value="FNBP1_SH3"/>
</dbReference>
<reference evidence="9 10" key="1">
    <citation type="journal article" date="2021" name="Cell">
        <title>Tracing the genetic footprints of vertebrate landing in non-teleost ray-finned fishes.</title>
        <authorList>
            <person name="Bi X."/>
            <person name="Wang K."/>
            <person name="Yang L."/>
            <person name="Pan H."/>
            <person name="Jiang H."/>
            <person name="Wei Q."/>
            <person name="Fang M."/>
            <person name="Yu H."/>
            <person name="Zhu C."/>
            <person name="Cai Y."/>
            <person name="He Y."/>
            <person name="Gan X."/>
            <person name="Zeng H."/>
            <person name="Yu D."/>
            <person name="Zhu Y."/>
            <person name="Jiang H."/>
            <person name="Qiu Q."/>
            <person name="Yang H."/>
            <person name="Zhang Y.E."/>
            <person name="Wang W."/>
            <person name="Zhu M."/>
            <person name="He S."/>
            <person name="Zhang G."/>
        </authorList>
    </citation>
    <scope>NUCLEOTIDE SEQUENCE [LARGE SCALE GENOMIC DNA]</scope>
    <source>
        <strain evidence="9">Bchr_013</strain>
    </source>
</reference>
<sequence length="424" mass="46971">MSLCRASPVCLCHGIPSVMSPALELELTGCHDQLALTSERHSGRSIDVNQLSKVTDGLGQRHASCGEEVPACLIVSPDPQDSQLVIEAYKSGFEPPGDVEFEDYSQAMKRTVSESSLSNSKGEGKPEKSSGKGKGKLWPFIKKNKPPPPPPPASASPSAVPNGPQSPKQQKEPLSHRLNEFMTSKPKMHCFRSLKRGGSGPEDFSHLPPEQRRKKLQQKIDDFTKEIQKELDQRDALTKMRDVYIKNPQMGDPSSVDPQLADISQRIEKLRFEAQKFEGWLAEVEGRMPTRSDPPRRQSGLYDGQNSTPVSNSCAQDRESPDGSYTEDPSSEAQLKVPVPDFDDEFDDEEPLPTIGTCKALYPFEGQNEGTIAVTEGEVLYVIEEDKGDGWTRVRRNEEEEGYVPTSYVEVCLDKDAKGSMTYI</sequence>
<dbReference type="PANTHER" id="PTHR15735">
    <property type="entry name" value="FCH AND DOUBLE SH3 DOMAINS PROTEIN"/>
    <property type="match status" value="1"/>
</dbReference>
<evidence type="ECO:0000259" key="7">
    <source>
        <dbReference type="PROSITE" id="PS50002"/>
    </source>
</evidence>
<keyword evidence="2 4" id="KW-0728">SH3 domain</keyword>
<evidence type="ECO:0000259" key="8">
    <source>
        <dbReference type="PROSITE" id="PS51860"/>
    </source>
</evidence>
<dbReference type="PANTHER" id="PTHR15735:SF13">
    <property type="entry name" value="FORMIN-BINDING PROTEIN 1"/>
    <property type="match status" value="1"/>
</dbReference>
<feature type="domain" description="SH3" evidence="7">
    <location>
        <begin position="353"/>
        <end position="414"/>
    </location>
</feature>
<dbReference type="SMART" id="SM00326">
    <property type="entry name" value="SH3"/>
    <property type="match status" value="1"/>
</dbReference>
<dbReference type="InterPro" id="IPR011072">
    <property type="entry name" value="HR1_rho-bd"/>
</dbReference>
<evidence type="ECO:0000313" key="10">
    <source>
        <dbReference type="Proteomes" id="UP000886611"/>
    </source>
</evidence>
<evidence type="ECO:0000256" key="5">
    <source>
        <dbReference type="PROSITE-ProRule" id="PRU01207"/>
    </source>
</evidence>
<feature type="domain" description="REM-1" evidence="8">
    <location>
        <begin position="206"/>
        <end position="283"/>
    </location>
</feature>
<dbReference type="PROSITE" id="PS51860">
    <property type="entry name" value="REM_1"/>
    <property type="match status" value="1"/>
</dbReference>
<dbReference type="PROSITE" id="PS50002">
    <property type="entry name" value="SH3"/>
    <property type="match status" value="1"/>
</dbReference>
<dbReference type="Gene3D" id="1.20.1270.60">
    <property type="entry name" value="Arfaptin homology (AH) domain/BAR domain"/>
    <property type="match status" value="1"/>
</dbReference>
<evidence type="ECO:0000256" key="4">
    <source>
        <dbReference type="PROSITE-ProRule" id="PRU00192"/>
    </source>
</evidence>
<evidence type="ECO:0000256" key="3">
    <source>
        <dbReference type="ARBA" id="ARBA00023054"/>
    </source>
</evidence>
<dbReference type="SUPFAM" id="SSF50044">
    <property type="entry name" value="SH3-domain"/>
    <property type="match status" value="1"/>
</dbReference>
<dbReference type="FunFam" id="2.30.30.40:FF:000017">
    <property type="entry name" value="Formin-binding protein 1-like isoform 1"/>
    <property type="match status" value="1"/>
</dbReference>
<organism evidence="9 10">
    <name type="scientific">Polypterus senegalus</name>
    <name type="common">Senegal bichir</name>
    <dbReference type="NCBI Taxonomy" id="55291"/>
    <lineage>
        <taxon>Eukaryota</taxon>
        <taxon>Metazoa</taxon>
        <taxon>Chordata</taxon>
        <taxon>Craniata</taxon>
        <taxon>Vertebrata</taxon>
        <taxon>Euteleostomi</taxon>
        <taxon>Actinopterygii</taxon>
        <taxon>Polypteriformes</taxon>
        <taxon>Polypteridae</taxon>
        <taxon>Polypterus</taxon>
    </lineage>
</organism>
<feature type="compositionally biased region" description="Basic and acidic residues" evidence="6">
    <location>
        <begin position="169"/>
        <end position="179"/>
    </location>
</feature>
<dbReference type="InterPro" id="IPR027267">
    <property type="entry name" value="AH/BAR_dom_sf"/>
</dbReference>
<feature type="non-terminal residue" evidence="9">
    <location>
        <position position="1"/>
    </location>
</feature>
<dbReference type="CDD" id="cd11629">
    <property type="entry name" value="HR1_FBP17"/>
    <property type="match status" value="1"/>
</dbReference>
<keyword evidence="3 5" id="KW-0175">Coiled coil</keyword>
<comment type="subcellular location">
    <subcellularLocation>
        <location evidence="1">Cytoplasm</location>
        <location evidence="1">Cell cortex</location>
    </subcellularLocation>
</comment>
<dbReference type="Proteomes" id="UP000886611">
    <property type="component" value="Unassembled WGS sequence"/>
</dbReference>
<feature type="compositionally biased region" description="Basic and acidic residues" evidence="6">
    <location>
        <begin position="284"/>
        <end position="296"/>
    </location>
</feature>
<dbReference type="InterPro" id="IPR036028">
    <property type="entry name" value="SH3-like_dom_sf"/>
</dbReference>
<feature type="compositionally biased region" description="Polar residues" evidence="6">
    <location>
        <begin position="304"/>
        <end position="315"/>
    </location>
</feature>
<feature type="compositionally biased region" description="Acidic residues" evidence="6">
    <location>
        <begin position="341"/>
        <end position="351"/>
    </location>
</feature>
<dbReference type="EMBL" id="JAATIS010009265">
    <property type="protein sequence ID" value="KAG2456245.1"/>
    <property type="molecule type" value="Genomic_DNA"/>
</dbReference>